<proteinExistence type="predicted"/>
<comment type="caution">
    <text evidence="1">The sequence shown here is derived from an EMBL/GenBank/DDBJ whole genome shotgun (WGS) entry which is preliminary data.</text>
</comment>
<sequence>MSHGLPYLTDLGADRERDCRDSIHLTYSPATPTESLSLASIIAEVDCASSLYTFGSSEDYAISSCCEQFLPEEYCQNCRSGDIRVGTPLVSEATANMEKHRSFLILRSSRKTNKCFTIVPVLDNEKRPHIERTDSRPTRFAKFGGSANWKTGREPDRRSIVKRLIAHIRKHS</sequence>
<accession>A0A0W0FYL0</accession>
<reference evidence="1 2" key="1">
    <citation type="submission" date="2015-12" db="EMBL/GenBank/DDBJ databases">
        <title>Draft genome sequence of Moniliophthora roreri, the causal agent of frosty pod rot of cacao.</title>
        <authorList>
            <person name="Aime M.C."/>
            <person name="Diaz-Valderrama J.R."/>
            <person name="Kijpornyongpan T."/>
            <person name="Phillips-Mora W."/>
        </authorList>
    </citation>
    <scope>NUCLEOTIDE SEQUENCE [LARGE SCALE GENOMIC DNA]</scope>
    <source>
        <strain evidence="1 2">MCA 2952</strain>
    </source>
</reference>
<dbReference type="AlphaFoldDB" id="A0A0W0FYL0"/>
<evidence type="ECO:0000313" key="2">
    <source>
        <dbReference type="Proteomes" id="UP000054988"/>
    </source>
</evidence>
<dbReference type="EMBL" id="LATX01001463">
    <property type="protein sequence ID" value="KTB41436.1"/>
    <property type="molecule type" value="Genomic_DNA"/>
</dbReference>
<dbReference type="Proteomes" id="UP000054988">
    <property type="component" value="Unassembled WGS sequence"/>
</dbReference>
<gene>
    <name evidence="1" type="ORF">WG66_5996</name>
</gene>
<name>A0A0W0FYL0_MONRR</name>
<protein>
    <submittedName>
        <fullName evidence="1">Uncharacterized protein</fullName>
    </submittedName>
</protein>
<evidence type="ECO:0000313" key="1">
    <source>
        <dbReference type="EMBL" id="KTB41436.1"/>
    </source>
</evidence>
<organism evidence="1 2">
    <name type="scientific">Moniliophthora roreri</name>
    <name type="common">Frosty pod rot fungus</name>
    <name type="synonym">Monilia roreri</name>
    <dbReference type="NCBI Taxonomy" id="221103"/>
    <lineage>
        <taxon>Eukaryota</taxon>
        <taxon>Fungi</taxon>
        <taxon>Dikarya</taxon>
        <taxon>Basidiomycota</taxon>
        <taxon>Agaricomycotina</taxon>
        <taxon>Agaricomycetes</taxon>
        <taxon>Agaricomycetidae</taxon>
        <taxon>Agaricales</taxon>
        <taxon>Marasmiineae</taxon>
        <taxon>Marasmiaceae</taxon>
        <taxon>Moniliophthora</taxon>
    </lineage>
</organism>